<keyword evidence="2" id="KW-1185">Reference proteome</keyword>
<proteinExistence type="predicted"/>
<comment type="caution">
    <text evidence="1">The sequence shown here is derived from an EMBL/GenBank/DDBJ whole genome shotgun (WGS) entry which is preliminary data.</text>
</comment>
<dbReference type="AlphaFoldDB" id="A0A8J2NRQ1"/>
<protein>
    <submittedName>
        <fullName evidence="1">Uncharacterized protein</fullName>
    </submittedName>
</protein>
<reference evidence="1" key="1">
    <citation type="submission" date="2021-06" db="EMBL/GenBank/DDBJ databases">
        <authorList>
            <person name="Hodson N. C."/>
            <person name="Mongue J. A."/>
            <person name="Jaron S. K."/>
        </authorList>
    </citation>
    <scope>NUCLEOTIDE SEQUENCE</scope>
</reference>
<evidence type="ECO:0000313" key="2">
    <source>
        <dbReference type="Proteomes" id="UP000708208"/>
    </source>
</evidence>
<name>A0A8J2NRQ1_9HEXA</name>
<evidence type="ECO:0000313" key="1">
    <source>
        <dbReference type="EMBL" id="CAG7715937.1"/>
    </source>
</evidence>
<dbReference type="EMBL" id="CAJVCH010034908">
    <property type="protein sequence ID" value="CAG7715937.1"/>
    <property type="molecule type" value="Genomic_DNA"/>
</dbReference>
<accession>A0A8J2NRQ1</accession>
<dbReference type="Proteomes" id="UP000708208">
    <property type="component" value="Unassembled WGS sequence"/>
</dbReference>
<organism evidence="1 2">
    <name type="scientific">Allacma fusca</name>
    <dbReference type="NCBI Taxonomy" id="39272"/>
    <lineage>
        <taxon>Eukaryota</taxon>
        <taxon>Metazoa</taxon>
        <taxon>Ecdysozoa</taxon>
        <taxon>Arthropoda</taxon>
        <taxon>Hexapoda</taxon>
        <taxon>Collembola</taxon>
        <taxon>Symphypleona</taxon>
        <taxon>Sminthuridae</taxon>
        <taxon>Allacma</taxon>
    </lineage>
</organism>
<sequence>MRKDAKKKIMLDELSDLDEDDYVEVVCKTLLDLSKPKLAKIKNFIANKRFMLGDTVDQGTGLTSSPRIDLIYRGDLIPKNGLVFMDIEKLNVKDSHKMLAGTVAIVDARRELIFWIRCGKNQRRDYCCLGKNSN</sequence>
<gene>
    <name evidence="1" type="ORF">AFUS01_LOCUS5472</name>
</gene>